<comment type="caution">
    <text evidence="4">The sequence shown here is derived from an EMBL/GenBank/DDBJ whole genome shotgun (WGS) entry which is preliminary data.</text>
</comment>
<dbReference type="InterPro" id="IPR001638">
    <property type="entry name" value="Solute-binding_3/MltF_N"/>
</dbReference>
<evidence type="ECO:0000256" key="2">
    <source>
        <dbReference type="ARBA" id="ARBA00022729"/>
    </source>
</evidence>
<dbReference type="OrthoDB" id="9768183at2"/>
<reference evidence="4 5" key="1">
    <citation type="submission" date="2015-11" db="EMBL/GenBank/DDBJ databases">
        <title>Genomic analysis of 38 Legionella species identifies large and diverse effector repertoires.</title>
        <authorList>
            <person name="Burstein D."/>
            <person name="Amaro F."/>
            <person name="Zusman T."/>
            <person name="Lifshitz Z."/>
            <person name="Cohen O."/>
            <person name="Gilbert J.A."/>
            <person name="Pupko T."/>
            <person name="Shuman H.A."/>
            <person name="Segal G."/>
        </authorList>
    </citation>
    <scope>NUCLEOTIDE SEQUENCE [LARGE SCALE GENOMIC DNA]</scope>
    <source>
        <strain evidence="4 5">ATCC 49655</strain>
    </source>
</reference>
<gene>
    <name evidence="4" type="ORF">Lsha_0735</name>
</gene>
<dbReference type="STRING" id="1122169.Lsha_0735"/>
<dbReference type="Gene3D" id="3.40.190.10">
    <property type="entry name" value="Periplasmic binding protein-like II"/>
    <property type="match status" value="2"/>
</dbReference>
<dbReference type="RefSeq" id="WP_040524052.1">
    <property type="nucleotide sequence ID" value="NZ_KB892393.1"/>
</dbReference>
<evidence type="ECO:0000313" key="4">
    <source>
        <dbReference type="EMBL" id="KTD63315.1"/>
    </source>
</evidence>
<dbReference type="EMBL" id="LNYW01000025">
    <property type="protein sequence ID" value="KTD63315.1"/>
    <property type="molecule type" value="Genomic_DNA"/>
</dbReference>
<keyword evidence="2" id="KW-0732">Signal</keyword>
<dbReference type="PANTHER" id="PTHR35936">
    <property type="entry name" value="MEMBRANE-BOUND LYTIC MUREIN TRANSGLYCOSYLASE F"/>
    <property type="match status" value="1"/>
</dbReference>
<keyword evidence="5" id="KW-1185">Reference proteome</keyword>
<dbReference type="AlphaFoldDB" id="A0A0W0Z3D4"/>
<dbReference type="PANTHER" id="PTHR35936:SF19">
    <property type="entry name" value="AMINO-ACID-BINDING PROTEIN YXEM-RELATED"/>
    <property type="match status" value="1"/>
</dbReference>
<organism evidence="4 5">
    <name type="scientific">Legionella shakespearei DSM 23087</name>
    <dbReference type="NCBI Taxonomy" id="1122169"/>
    <lineage>
        <taxon>Bacteria</taxon>
        <taxon>Pseudomonadati</taxon>
        <taxon>Pseudomonadota</taxon>
        <taxon>Gammaproteobacteria</taxon>
        <taxon>Legionellales</taxon>
        <taxon>Legionellaceae</taxon>
        <taxon>Legionella</taxon>
    </lineage>
</organism>
<feature type="domain" description="Solute-binding protein family 3/N-terminal" evidence="3">
    <location>
        <begin position="21"/>
        <end position="242"/>
    </location>
</feature>
<dbReference type="Proteomes" id="UP000054600">
    <property type="component" value="Unassembled WGS sequence"/>
</dbReference>
<accession>A0A0W0Z3D4</accession>
<dbReference type="SMART" id="SM00062">
    <property type="entry name" value="PBPb"/>
    <property type="match status" value="1"/>
</dbReference>
<protein>
    <submittedName>
        <fullName evidence="4">Amino acid ABC transporter substrate-binding protein</fullName>
    </submittedName>
</protein>
<dbReference type="PATRIC" id="fig|1122169.6.peg.845"/>
<dbReference type="eggNOG" id="COG0834">
    <property type="taxonomic scope" value="Bacteria"/>
</dbReference>
<evidence type="ECO:0000313" key="5">
    <source>
        <dbReference type="Proteomes" id="UP000054600"/>
    </source>
</evidence>
<dbReference type="Pfam" id="PF00497">
    <property type="entry name" value="SBP_bac_3"/>
    <property type="match status" value="1"/>
</dbReference>
<sequence>MRKYFILVLLLIVPFCSFSRSILIGVSHYDPPFIVQQEKYRFDGFDISMMKYVCRKLSYECEFLSLDRSKLLDAVANGTVDLAVSNLIITKERLTKVNFSSPYLINTTHIIGLKKKVPGTFSIDLLRNKKIGITDSDYADQVKALNVEKPVVKIFSRDDDMVDAITNNQVDFALVDAYSANYWQINSGGIIQDFGCPVTLESTAAIAINPNNADIIDKLNWALLDYLNSKQFGDDYRKYLKPF</sequence>
<dbReference type="SUPFAM" id="SSF53850">
    <property type="entry name" value="Periplasmic binding protein-like II"/>
    <property type="match status" value="1"/>
</dbReference>
<evidence type="ECO:0000256" key="1">
    <source>
        <dbReference type="ARBA" id="ARBA00010333"/>
    </source>
</evidence>
<comment type="similarity">
    <text evidence="1">Belongs to the bacterial solute-binding protein 3 family.</text>
</comment>
<evidence type="ECO:0000259" key="3">
    <source>
        <dbReference type="SMART" id="SM00062"/>
    </source>
</evidence>
<proteinExistence type="inferred from homology"/>
<name>A0A0W0Z3D4_9GAMM</name>